<name>A0A1B1SDS6_VIBAL</name>
<dbReference type="AlphaFoldDB" id="A0A1B1SDS6"/>
<organism evidence="2">
    <name type="scientific">Vibrio alginolyticus</name>
    <dbReference type="NCBI Taxonomy" id="663"/>
    <lineage>
        <taxon>Bacteria</taxon>
        <taxon>Pseudomonadati</taxon>
        <taxon>Pseudomonadota</taxon>
        <taxon>Gammaproteobacteria</taxon>
        <taxon>Vibrionales</taxon>
        <taxon>Vibrionaceae</taxon>
        <taxon>Vibrio</taxon>
    </lineage>
</organism>
<evidence type="ECO:0000256" key="1">
    <source>
        <dbReference type="SAM" id="MobiDB-lite"/>
    </source>
</evidence>
<proteinExistence type="predicted"/>
<sequence>MSFYRLTPAEIEALQQEMREAGATIKAEIAKRKVASMAPAGLHTRTRPAGRGKGR</sequence>
<feature type="compositionally biased region" description="Basic residues" evidence="1">
    <location>
        <begin position="44"/>
        <end position="55"/>
    </location>
</feature>
<reference evidence="2" key="1">
    <citation type="journal article" date="2017" name="Antimicrob. Agents Chemother.">
        <title>Genetic Characterization of Broad-Host-Range IncQ Plasmids Harboring blaVEB-18 in Vibrio Species.</title>
        <authorList>
            <person name="Li R."/>
            <person name="Ye L."/>
            <person name="Zheng Z."/>
            <person name="Chan E.W."/>
            <person name="Chen S."/>
        </authorList>
    </citation>
    <scope>NUCLEOTIDE SEQUENCE</scope>
    <source>
        <strain evidence="2">VAS24</strain>
        <plasmid evidence="2">pVAS24-VEB</plasmid>
    </source>
</reference>
<geneLocation type="plasmid" evidence="2">
    <name>pVAS24-VEB</name>
</geneLocation>
<keyword evidence="2" id="KW-0614">Plasmid</keyword>
<dbReference type="RefSeq" id="WP_172687412.1">
    <property type="nucleotide sequence ID" value="NZ_KX575838.1"/>
</dbReference>
<protein>
    <submittedName>
        <fullName evidence="2">Uncharacterized protein</fullName>
    </submittedName>
</protein>
<gene>
    <name evidence="2" type="ORF">VAS24_0012</name>
</gene>
<dbReference type="EMBL" id="KX575838">
    <property type="protein sequence ID" value="ANU78838.1"/>
    <property type="molecule type" value="Genomic_DNA"/>
</dbReference>
<evidence type="ECO:0000313" key="2">
    <source>
        <dbReference type="EMBL" id="ANU78838.1"/>
    </source>
</evidence>
<accession>A0A1B1SDS6</accession>
<feature type="region of interest" description="Disordered" evidence="1">
    <location>
        <begin position="36"/>
        <end position="55"/>
    </location>
</feature>